<feature type="transmembrane region" description="Helical" evidence="6">
    <location>
        <begin position="292"/>
        <end position="309"/>
    </location>
</feature>
<dbReference type="InterPro" id="IPR011701">
    <property type="entry name" value="MFS"/>
</dbReference>
<dbReference type="InterPro" id="IPR036259">
    <property type="entry name" value="MFS_trans_sf"/>
</dbReference>
<keyword evidence="5 6" id="KW-0472">Membrane</keyword>
<sequence length="418" mass="41719">MRTGLLLMTAITFITWIGTRMTAIALPLVALEETGEAWATGLVGGMAGLPLLTVGWWGRGILQRLTSGGPLAAVMGVNAVGLAVVPVVALHGQVTSATLCTSGLISGAAGALLGPAQRSLASDLADAHLAQGGRSGPAQWLAWQDLAHRVSMVFAPPLGAWGVSALGASSLLWCETVVIAAAALAFTLVPGAPATPGEDSANASPSGPPQRATSARTVLRAHPQIAAGVLMAGIGGLCWFGFSLGLAVLGVDHGRPGALIAAGMSGYGAASVIASMLVPLVIDRIPRMPTMLTAWAILGSVFIALPLVAPSLTSIVALAAVGGAAMPWGIAALNGVITDQTRGNERRAAFTAQTVFHSGGTSAGLLAGGALIGWLGAGTTLVLTGALQVLVAVGGALWALRTHPRRPSTPSASSGARV</sequence>
<comment type="subcellular location">
    <subcellularLocation>
        <location evidence="1">Cell membrane</location>
        <topology evidence="1">Multi-pass membrane protein</topology>
    </subcellularLocation>
</comment>
<dbReference type="AlphaFoldDB" id="A0A212TFT2"/>
<dbReference type="Proteomes" id="UP000198122">
    <property type="component" value="Unassembled WGS sequence"/>
</dbReference>
<dbReference type="OrthoDB" id="3819798at2"/>
<evidence type="ECO:0000256" key="5">
    <source>
        <dbReference type="ARBA" id="ARBA00023136"/>
    </source>
</evidence>
<feature type="transmembrane region" description="Helical" evidence="6">
    <location>
        <begin position="225"/>
        <end position="251"/>
    </location>
</feature>
<evidence type="ECO:0000256" key="6">
    <source>
        <dbReference type="SAM" id="Phobius"/>
    </source>
</evidence>
<reference evidence="7" key="1">
    <citation type="submission" date="2017-06" db="EMBL/GenBank/DDBJ databases">
        <authorList>
            <person name="Kim H.J."/>
            <person name="Triplett B.A."/>
        </authorList>
    </citation>
    <scope>NUCLEOTIDE SEQUENCE [LARGE SCALE GENOMIC DNA]</scope>
    <source>
        <strain evidence="7">DSM 22179</strain>
    </source>
</reference>
<gene>
    <name evidence="7" type="ORF">SAMN05445756_1204</name>
</gene>
<evidence type="ECO:0000313" key="7">
    <source>
        <dbReference type="EMBL" id="SNC64882.1"/>
    </source>
</evidence>
<evidence type="ECO:0000313" key="8">
    <source>
        <dbReference type="Proteomes" id="UP000198122"/>
    </source>
</evidence>
<feature type="transmembrane region" description="Helical" evidence="6">
    <location>
        <begin position="70"/>
        <end position="90"/>
    </location>
</feature>
<dbReference type="GO" id="GO:0022857">
    <property type="term" value="F:transmembrane transporter activity"/>
    <property type="evidence" value="ECO:0007669"/>
    <property type="project" value="InterPro"/>
</dbReference>
<dbReference type="PANTHER" id="PTHR23513:SF6">
    <property type="entry name" value="MAJOR FACILITATOR SUPERFAMILY ASSOCIATED DOMAIN-CONTAINING PROTEIN"/>
    <property type="match status" value="1"/>
</dbReference>
<feature type="transmembrane region" description="Helical" evidence="6">
    <location>
        <begin position="37"/>
        <end position="58"/>
    </location>
</feature>
<dbReference type="Pfam" id="PF07690">
    <property type="entry name" value="MFS_1"/>
    <property type="match status" value="1"/>
</dbReference>
<dbReference type="SUPFAM" id="SSF103473">
    <property type="entry name" value="MFS general substrate transporter"/>
    <property type="match status" value="1"/>
</dbReference>
<dbReference type="RefSeq" id="WP_012801628.1">
    <property type="nucleotide sequence ID" value="NZ_FYEZ01000001.1"/>
</dbReference>
<dbReference type="EMBL" id="FYEZ01000001">
    <property type="protein sequence ID" value="SNC64882.1"/>
    <property type="molecule type" value="Genomic_DNA"/>
</dbReference>
<keyword evidence="4 6" id="KW-1133">Transmembrane helix</keyword>
<organism evidence="7 8">
    <name type="scientific">Kytococcus aerolatus</name>
    <dbReference type="NCBI Taxonomy" id="592308"/>
    <lineage>
        <taxon>Bacteria</taxon>
        <taxon>Bacillati</taxon>
        <taxon>Actinomycetota</taxon>
        <taxon>Actinomycetes</taxon>
        <taxon>Micrococcales</taxon>
        <taxon>Kytococcaceae</taxon>
        <taxon>Kytococcus</taxon>
    </lineage>
</organism>
<keyword evidence="3 6" id="KW-0812">Transmembrane</keyword>
<evidence type="ECO:0000256" key="3">
    <source>
        <dbReference type="ARBA" id="ARBA00022692"/>
    </source>
</evidence>
<feature type="transmembrane region" description="Helical" evidence="6">
    <location>
        <begin position="381"/>
        <end position="400"/>
    </location>
</feature>
<dbReference type="GO" id="GO:0005886">
    <property type="term" value="C:plasma membrane"/>
    <property type="evidence" value="ECO:0007669"/>
    <property type="project" value="UniProtKB-SubCell"/>
</dbReference>
<dbReference type="PANTHER" id="PTHR23513">
    <property type="entry name" value="INTEGRAL MEMBRANE EFFLUX PROTEIN-RELATED"/>
    <property type="match status" value="1"/>
</dbReference>
<feature type="transmembrane region" description="Helical" evidence="6">
    <location>
        <begin position="96"/>
        <end position="114"/>
    </location>
</feature>
<feature type="transmembrane region" description="Helical" evidence="6">
    <location>
        <begin position="257"/>
        <end position="280"/>
    </location>
</feature>
<keyword evidence="8" id="KW-1185">Reference proteome</keyword>
<evidence type="ECO:0000256" key="4">
    <source>
        <dbReference type="ARBA" id="ARBA00022989"/>
    </source>
</evidence>
<evidence type="ECO:0000256" key="2">
    <source>
        <dbReference type="ARBA" id="ARBA00022475"/>
    </source>
</evidence>
<name>A0A212TFT2_9MICO</name>
<proteinExistence type="predicted"/>
<feature type="transmembrane region" description="Helical" evidence="6">
    <location>
        <begin position="349"/>
        <end position="375"/>
    </location>
</feature>
<dbReference type="Gene3D" id="1.20.1250.20">
    <property type="entry name" value="MFS general substrate transporter like domains"/>
    <property type="match status" value="1"/>
</dbReference>
<accession>A0A212TFT2</accession>
<feature type="transmembrane region" description="Helical" evidence="6">
    <location>
        <begin position="315"/>
        <end position="337"/>
    </location>
</feature>
<protein>
    <submittedName>
        <fullName evidence="7">Major Facilitator Superfamily protein</fullName>
    </submittedName>
</protein>
<evidence type="ECO:0000256" key="1">
    <source>
        <dbReference type="ARBA" id="ARBA00004651"/>
    </source>
</evidence>
<keyword evidence="2" id="KW-1003">Cell membrane</keyword>